<evidence type="ECO:0000313" key="2">
    <source>
        <dbReference type="EMBL" id="OCF29992.1"/>
    </source>
</evidence>
<feature type="compositionally biased region" description="Polar residues" evidence="1">
    <location>
        <begin position="80"/>
        <end position="94"/>
    </location>
</feature>
<feature type="region of interest" description="Disordered" evidence="1">
    <location>
        <begin position="80"/>
        <end position="101"/>
    </location>
</feature>
<name>A0A1B9GG12_9TREE</name>
<dbReference type="EMBL" id="KI894018">
    <property type="protein sequence ID" value="OCF29992.1"/>
    <property type="molecule type" value="Genomic_DNA"/>
</dbReference>
<dbReference type="VEuPathDB" id="FungiDB:I302_01509"/>
<dbReference type="AlphaFoldDB" id="A0A1B9GG12"/>
<evidence type="ECO:0000256" key="1">
    <source>
        <dbReference type="SAM" id="MobiDB-lite"/>
    </source>
</evidence>
<gene>
    <name evidence="2" type="ORF">I302_01509</name>
    <name evidence="3" type="ORF">I302_102814</name>
</gene>
<reference evidence="3" key="2">
    <citation type="submission" date="2013-07" db="EMBL/GenBank/DDBJ databases">
        <authorList>
            <consortium name="The Broad Institute Genome Sequencing Platform"/>
            <person name="Cuomo C."/>
            <person name="Litvintseva A."/>
            <person name="Chen Y."/>
            <person name="Heitman J."/>
            <person name="Sun S."/>
            <person name="Springer D."/>
            <person name="Dromer F."/>
            <person name="Young S.K."/>
            <person name="Zeng Q."/>
            <person name="Gargeya S."/>
            <person name="Fitzgerald M."/>
            <person name="Abouelleil A."/>
            <person name="Alvarado L."/>
            <person name="Berlin A.M."/>
            <person name="Chapman S.B."/>
            <person name="Dewar J."/>
            <person name="Goldberg J."/>
            <person name="Griggs A."/>
            <person name="Gujja S."/>
            <person name="Hansen M."/>
            <person name="Howarth C."/>
            <person name="Imamovic A."/>
            <person name="Larimer J."/>
            <person name="McCowan C."/>
            <person name="Murphy C."/>
            <person name="Pearson M."/>
            <person name="Priest M."/>
            <person name="Roberts A."/>
            <person name="Saif S."/>
            <person name="Shea T."/>
            <person name="Sykes S."/>
            <person name="Wortman J."/>
            <person name="Nusbaum C."/>
            <person name="Birren B."/>
        </authorList>
    </citation>
    <scope>NUCLEOTIDE SEQUENCE</scope>
    <source>
        <strain evidence="3">CBS 10118</strain>
    </source>
</reference>
<reference evidence="3" key="4">
    <citation type="submission" date="2024-02" db="EMBL/GenBank/DDBJ databases">
        <title>Comparative genomics of Cryptococcus and Kwoniella reveals pathogenesis evolution and contrasting modes of karyotype evolution via chromosome fusion or intercentromeric recombination.</title>
        <authorList>
            <person name="Coelho M.A."/>
            <person name="David-Palma M."/>
            <person name="Shea T."/>
            <person name="Bowers K."/>
            <person name="McGinley-Smith S."/>
            <person name="Mohammad A.W."/>
            <person name="Gnirke A."/>
            <person name="Yurkov A.M."/>
            <person name="Nowrousian M."/>
            <person name="Sun S."/>
            <person name="Cuomo C.A."/>
            <person name="Heitman J."/>
        </authorList>
    </citation>
    <scope>NUCLEOTIDE SEQUENCE</scope>
    <source>
        <strain evidence="3">CBS 10118</strain>
    </source>
</reference>
<keyword evidence="4" id="KW-1185">Reference proteome</keyword>
<organism evidence="2">
    <name type="scientific">Kwoniella bestiolae CBS 10118</name>
    <dbReference type="NCBI Taxonomy" id="1296100"/>
    <lineage>
        <taxon>Eukaryota</taxon>
        <taxon>Fungi</taxon>
        <taxon>Dikarya</taxon>
        <taxon>Basidiomycota</taxon>
        <taxon>Agaricomycotina</taxon>
        <taxon>Tremellomycetes</taxon>
        <taxon>Tremellales</taxon>
        <taxon>Cryptococcaceae</taxon>
        <taxon>Kwoniella</taxon>
    </lineage>
</organism>
<dbReference type="RefSeq" id="XP_019051062.1">
    <property type="nucleotide sequence ID" value="XM_019188184.1"/>
</dbReference>
<reference evidence="2" key="3">
    <citation type="submission" date="2014-01" db="EMBL/GenBank/DDBJ databases">
        <title>Evolution of pathogenesis and genome organization in the Tremellales.</title>
        <authorList>
            <person name="Cuomo C."/>
            <person name="Litvintseva A."/>
            <person name="Heitman J."/>
            <person name="Chen Y."/>
            <person name="Sun S."/>
            <person name="Springer D."/>
            <person name="Dromer F."/>
            <person name="Young S."/>
            <person name="Zeng Q."/>
            <person name="Chapman S."/>
            <person name="Gujja S."/>
            <person name="Saif S."/>
            <person name="Birren B."/>
        </authorList>
    </citation>
    <scope>NUCLEOTIDE SEQUENCE</scope>
    <source>
        <strain evidence="2">CBS 10118</strain>
    </source>
</reference>
<evidence type="ECO:0000313" key="3">
    <source>
        <dbReference type="EMBL" id="WVW80825.1"/>
    </source>
</evidence>
<sequence length="244" mass="27481">MSTYVLIHVDIADKPIPISSQSKPVVAGIYQDKNADVILVTSDGAELRVDSWALRGSSLVEPAAHCLQHYLNADAPCSSIQTSSQKNTTRSGIQQGKPRKDRIYRRTNKPYAVIEEFLNTAYSLGPHPVTQYKGTISRILCFIEFLLKYEARRSIAELKAEIWTTFQRGKLDIFDTFPYGSHLKDPEFCTAAIRSRHVLDFAAASLTTRTMIPEEFKMALTYAVERVHGPETNFWCQKHLGEVA</sequence>
<accession>A0A1B9GG12</accession>
<evidence type="ECO:0000313" key="4">
    <source>
        <dbReference type="Proteomes" id="UP000092730"/>
    </source>
</evidence>
<proteinExistence type="predicted"/>
<reference evidence="2" key="1">
    <citation type="submission" date="2013-07" db="EMBL/GenBank/DDBJ databases">
        <title>The Genome Sequence of Cryptococcus bestiolae CBS10118.</title>
        <authorList>
            <consortium name="The Broad Institute Genome Sequencing Platform"/>
            <person name="Cuomo C."/>
            <person name="Litvintseva A."/>
            <person name="Chen Y."/>
            <person name="Heitman J."/>
            <person name="Sun S."/>
            <person name="Springer D."/>
            <person name="Dromer F."/>
            <person name="Young S.K."/>
            <person name="Zeng Q."/>
            <person name="Gargeya S."/>
            <person name="Fitzgerald M."/>
            <person name="Abouelleil A."/>
            <person name="Alvarado L."/>
            <person name="Berlin A.M."/>
            <person name="Chapman S.B."/>
            <person name="Dewar J."/>
            <person name="Goldberg J."/>
            <person name="Griggs A."/>
            <person name="Gujja S."/>
            <person name="Hansen M."/>
            <person name="Howarth C."/>
            <person name="Imamovic A."/>
            <person name="Larimer J."/>
            <person name="McCowan C."/>
            <person name="Murphy C."/>
            <person name="Pearson M."/>
            <person name="Priest M."/>
            <person name="Roberts A."/>
            <person name="Saif S."/>
            <person name="Shea T."/>
            <person name="Sykes S."/>
            <person name="Wortman J."/>
            <person name="Nusbaum C."/>
            <person name="Birren B."/>
        </authorList>
    </citation>
    <scope>NUCLEOTIDE SEQUENCE [LARGE SCALE GENOMIC DNA]</scope>
    <source>
        <strain evidence="2">CBS 10118</strain>
    </source>
</reference>
<protein>
    <submittedName>
        <fullName evidence="2">Uncharacterized protein</fullName>
    </submittedName>
</protein>
<dbReference type="GeneID" id="30205908"/>
<dbReference type="EMBL" id="CP144541">
    <property type="protein sequence ID" value="WVW80825.1"/>
    <property type="molecule type" value="Genomic_DNA"/>
</dbReference>
<dbReference type="KEGG" id="kbi:30205908"/>
<dbReference type="Proteomes" id="UP000092730">
    <property type="component" value="Chromosome 1"/>
</dbReference>